<comment type="similarity">
    <text evidence="1">Belongs to the bacterial solute-binding protein 8 family.</text>
</comment>
<organism evidence="4 5">
    <name type="scientific">Pseudoclavibacter terrae</name>
    <dbReference type="NCBI Taxonomy" id="1530195"/>
    <lineage>
        <taxon>Bacteria</taxon>
        <taxon>Bacillati</taxon>
        <taxon>Actinomycetota</taxon>
        <taxon>Actinomycetes</taxon>
        <taxon>Micrococcales</taxon>
        <taxon>Microbacteriaceae</taxon>
        <taxon>Pseudoclavibacter</taxon>
    </lineage>
</organism>
<dbReference type="RefSeq" id="WP_151424749.1">
    <property type="nucleotide sequence ID" value="NZ_WBJX01000006.1"/>
</dbReference>
<dbReference type="Proteomes" id="UP000490386">
    <property type="component" value="Unassembled WGS sequence"/>
</dbReference>
<protein>
    <submittedName>
        <fullName evidence="4">ABC transporter substrate-binding protein</fullName>
    </submittedName>
</protein>
<dbReference type="PROSITE" id="PS50983">
    <property type="entry name" value="FE_B12_PBP"/>
    <property type="match status" value="1"/>
</dbReference>
<dbReference type="EMBL" id="WBJX01000006">
    <property type="protein sequence ID" value="KAB1636450.1"/>
    <property type="molecule type" value="Genomic_DNA"/>
</dbReference>
<keyword evidence="5" id="KW-1185">Reference proteome</keyword>
<reference evidence="4 5" key="1">
    <citation type="submission" date="2019-09" db="EMBL/GenBank/DDBJ databases">
        <title>Phylogeny of genus Pseudoclavibacter and closely related genus.</title>
        <authorList>
            <person name="Li Y."/>
        </authorList>
    </citation>
    <scope>NUCLEOTIDE SEQUENCE [LARGE SCALE GENOMIC DNA]</scope>
    <source>
        <strain evidence="4 5">THG-MD12</strain>
    </source>
</reference>
<dbReference type="InterPro" id="IPR002491">
    <property type="entry name" value="ABC_transptr_periplasmic_BD"/>
</dbReference>
<feature type="domain" description="Fe/B12 periplasmic-binding" evidence="3">
    <location>
        <begin position="123"/>
        <end position="392"/>
    </location>
</feature>
<evidence type="ECO:0000313" key="5">
    <source>
        <dbReference type="Proteomes" id="UP000490386"/>
    </source>
</evidence>
<dbReference type="SUPFAM" id="SSF53807">
    <property type="entry name" value="Helical backbone' metal receptor"/>
    <property type="match status" value="1"/>
</dbReference>
<proteinExistence type="inferred from homology"/>
<sequence length="418" mass="43512">MPLPRTLRRFRRSTIRRAGWAALAVVVVSVLWANGFHNIGTANGAGNERCVSQPVQTDPVAPVLPSITSAELPDPRSIAGPTTAYTQTAAINPITDAATAVQQLPATLTSSDGAETTVTDTTRILAINQNGGLAAAVIGLGFGCNLIGRDTATDITKLMPGNEQLPLVTQNGHELNAESILQLAPTVVVTDASIGPYDVQLQLRQAGIPVVMVPIAYEDGIEGVSPQIQFVADALGVPTLGEKLSQRTQAEIGTTIQQIGTMAPTDPEKKPRVVFLYLRGSVYYWFGAGSGADSIIQSIGARDVATEVGFAGMSPTNAEALVRAAPDVIIVMTMGLASVGGIDEAVQLPGIGQTPAGANKRIVDMSDYEVMSFGPRSASVLAALGTAIYAPELAYVPERAPEADPADDRTDSTDESGA</sequence>
<feature type="compositionally biased region" description="Basic and acidic residues" evidence="2">
    <location>
        <begin position="399"/>
        <end position="412"/>
    </location>
</feature>
<dbReference type="Gene3D" id="3.40.50.1980">
    <property type="entry name" value="Nitrogenase molybdenum iron protein domain"/>
    <property type="match status" value="2"/>
</dbReference>
<comment type="caution">
    <text evidence="4">The sequence shown here is derived from an EMBL/GenBank/DDBJ whole genome shotgun (WGS) entry which is preliminary data.</text>
</comment>
<dbReference type="AlphaFoldDB" id="A0A7J5AYF2"/>
<evidence type="ECO:0000259" key="3">
    <source>
        <dbReference type="PROSITE" id="PS50983"/>
    </source>
</evidence>
<gene>
    <name evidence="4" type="ORF">F8O03_16005</name>
</gene>
<dbReference type="Pfam" id="PF01497">
    <property type="entry name" value="Peripla_BP_2"/>
    <property type="match status" value="1"/>
</dbReference>
<name>A0A7J5AYF2_9MICO</name>
<evidence type="ECO:0000313" key="4">
    <source>
        <dbReference type="EMBL" id="KAB1636450.1"/>
    </source>
</evidence>
<dbReference type="InterPro" id="IPR050902">
    <property type="entry name" value="ABC_Transporter_SBP"/>
</dbReference>
<feature type="region of interest" description="Disordered" evidence="2">
    <location>
        <begin position="397"/>
        <end position="418"/>
    </location>
</feature>
<dbReference type="PANTHER" id="PTHR30535">
    <property type="entry name" value="VITAMIN B12-BINDING PROTEIN"/>
    <property type="match status" value="1"/>
</dbReference>
<dbReference type="OrthoDB" id="9797736at2"/>
<evidence type="ECO:0000256" key="2">
    <source>
        <dbReference type="SAM" id="MobiDB-lite"/>
    </source>
</evidence>
<evidence type="ECO:0000256" key="1">
    <source>
        <dbReference type="ARBA" id="ARBA00008814"/>
    </source>
</evidence>
<accession>A0A7J5AYF2</accession>
<dbReference type="PANTHER" id="PTHR30535:SF4">
    <property type="entry name" value="HEMIN-BINDING PERIPLASMIC PROTEIN HMUT"/>
    <property type="match status" value="1"/>
</dbReference>